<sequence length="108" mass="12120">MSIPHTTSRDVTFQEYFIKKGTSVIPLLMFVLQDNSEWESPHSFNPSHFLDEQNCGSLLDRLHAISYFFGLSHVWGRVWAGWSSSSSSPPSCSALVSLLLLEGHKLPP</sequence>
<dbReference type="InterPro" id="IPR050182">
    <property type="entry name" value="Cytochrome_P450_fam2"/>
</dbReference>
<reference evidence="4" key="2">
    <citation type="submission" date="2014-03" db="EMBL/GenBank/DDBJ databases">
        <authorList>
            <person name="Genoscope - CEA"/>
        </authorList>
    </citation>
    <scope>NUCLEOTIDE SEQUENCE</scope>
</reference>
<dbReference type="InterPro" id="IPR001128">
    <property type="entry name" value="Cyt_P450"/>
</dbReference>
<accession>A0A060YKL6</accession>
<keyword evidence="3" id="KW-0408">Iron</keyword>
<dbReference type="SUPFAM" id="SSF48264">
    <property type="entry name" value="Cytochrome P450"/>
    <property type="match status" value="1"/>
</dbReference>
<dbReference type="Pfam" id="PF00067">
    <property type="entry name" value="p450"/>
    <property type="match status" value="1"/>
</dbReference>
<dbReference type="EMBL" id="FR912785">
    <property type="protein sequence ID" value="CDQ92122.1"/>
    <property type="molecule type" value="Genomic_DNA"/>
</dbReference>
<evidence type="ECO:0000256" key="1">
    <source>
        <dbReference type="ARBA" id="ARBA00010617"/>
    </source>
</evidence>
<dbReference type="PaxDb" id="8022-A0A060YKL6"/>
<dbReference type="AlphaFoldDB" id="A0A060YKL6"/>
<dbReference type="GO" id="GO:0006805">
    <property type="term" value="P:xenobiotic metabolic process"/>
    <property type="evidence" value="ECO:0007669"/>
    <property type="project" value="TreeGrafter"/>
</dbReference>
<dbReference type="PANTHER" id="PTHR24300:SF319">
    <property type="entry name" value="CYTOCHROME P450, FAMILY 2, SUBFAMILY AC, POLYPEPTIDE 1"/>
    <property type="match status" value="1"/>
</dbReference>
<dbReference type="InterPro" id="IPR036396">
    <property type="entry name" value="Cyt_P450_sf"/>
</dbReference>
<organism evidence="4 5">
    <name type="scientific">Oncorhynchus mykiss</name>
    <name type="common">Rainbow trout</name>
    <name type="synonym">Salmo gairdneri</name>
    <dbReference type="NCBI Taxonomy" id="8022"/>
    <lineage>
        <taxon>Eukaryota</taxon>
        <taxon>Metazoa</taxon>
        <taxon>Chordata</taxon>
        <taxon>Craniata</taxon>
        <taxon>Vertebrata</taxon>
        <taxon>Euteleostomi</taxon>
        <taxon>Actinopterygii</taxon>
        <taxon>Neopterygii</taxon>
        <taxon>Teleostei</taxon>
        <taxon>Protacanthopterygii</taxon>
        <taxon>Salmoniformes</taxon>
        <taxon>Salmonidae</taxon>
        <taxon>Salmoninae</taxon>
        <taxon>Oncorhynchus</taxon>
    </lineage>
</organism>
<comment type="similarity">
    <text evidence="1">Belongs to the cytochrome P450 family.</text>
</comment>
<gene>
    <name evidence="4" type="ORF">GSONMT00043818001</name>
</gene>
<dbReference type="PANTHER" id="PTHR24300">
    <property type="entry name" value="CYTOCHROME P450 508A4-RELATED"/>
    <property type="match status" value="1"/>
</dbReference>
<dbReference type="GO" id="GO:0020037">
    <property type="term" value="F:heme binding"/>
    <property type="evidence" value="ECO:0007669"/>
    <property type="project" value="InterPro"/>
</dbReference>
<reference evidence="4" key="1">
    <citation type="journal article" date="2014" name="Nat. Commun.">
        <title>The rainbow trout genome provides novel insights into evolution after whole-genome duplication in vertebrates.</title>
        <authorList>
            <person name="Berthelot C."/>
            <person name="Brunet F."/>
            <person name="Chalopin D."/>
            <person name="Juanchich A."/>
            <person name="Bernard M."/>
            <person name="Noel B."/>
            <person name="Bento P."/>
            <person name="Da Silva C."/>
            <person name="Labadie K."/>
            <person name="Alberti A."/>
            <person name="Aury J.M."/>
            <person name="Louis A."/>
            <person name="Dehais P."/>
            <person name="Bardou P."/>
            <person name="Montfort J."/>
            <person name="Klopp C."/>
            <person name="Cabau C."/>
            <person name="Gaspin C."/>
            <person name="Thorgaard G.H."/>
            <person name="Boussaha M."/>
            <person name="Quillet E."/>
            <person name="Guyomard R."/>
            <person name="Galiana D."/>
            <person name="Bobe J."/>
            <person name="Volff J.N."/>
            <person name="Genet C."/>
            <person name="Wincker P."/>
            <person name="Jaillon O."/>
            <person name="Roest Crollius H."/>
            <person name="Guiguen Y."/>
        </authorList>
    </citation>
    <scope>NUCLEOTIDE SEQUENCE [LARGE SCALE GENOMIC DNA]</scope>
</reference>
<dbReference type="STRING" id="8022.A0A060YKL6"/>
<evidence type="ECO:0000313" key="5">
    <source>
        <dbReference type="Proteomes" id="UP000193380"/>
    </source>
</evidence>
<dbReference type="GO" id="GO:0016712">
    <property type="term" value="F:oxidoreductase activity, acting on paired donors, with incorporation or reduction of molecular oxygen, reduced flavin or flavoprotein as one donor, and incorporation of one atom of oxygen"/>
    <property type="evidence" value="ECO:0007669"/>
    <property type="project" value="TreeGrafter"/>
</dbReference>
<dbReference type="GO" id="GO:0005737">
    <property type="term" value="C:cytoplasm"/>
    <property type="evidence" value="ECO:0007669"/>
    <property type="project" value="TreeGrafter"/>
</dbReference>
<evidence type="ECO:0000256" key="3">
    <source>
        <dbReference type="ARBA" id="ARBA00023004"/>
    </source>
</evidence>
<dbReference type="Gene3D" id="1.10.630.10">
    <property type="entry name" value="Cytochrome P450"/>
    <property type="match status" value="1"/>
</dbReference>
<protein>
    <submittedName>
        <fullName evidence="4">Uncharacterized protein</fullName>
    </submittedName>
</protein>
<evidence type="ECO:0000313" key="4">
    <source>
        <dbReference type="EMBL" id="CDQ92122.1"/>
    </source>
</evidence>
<name>A0A060YKL6_ONCMY</name>
<dbReference type="Proteomes" id="UP000193380">
    <property type="component" value="Unassembled WGS sequence"/>
</dbReference>
<proteinExistence type="inferred from homology"/>
<dbReference type="GO" id="GO:0006082">
    <property type="term" value="P:organic acid metabolic process"/>
    <property type="evidence" value="ECO:0007669"/>
    <property type="project" value="TreeGrafter"/>
</dbReference>
<dbReference type="GO" id="GO:0005506">
    <property type="term" value="F:iron ion binding"/>
    <property type="evidence" value="ECO:0007669"/>
    <property type="project" value="InterPro"/>
</dbReference>
<evidence type="ECO:0000256" key="2">
    <source>
        <dbReference type="ARBA" id="ARBA00022723"/>
    </source>
</evidence>
<keyword evidence="2" id="KW-0479">Metal-binding</keyword>